<reference evidence="10 11" key="1">
    <citation type="submission" date="2024-01" db="EMBL/GenBank/DDBJ databases">
        <authorList>
            <person name="Alioto T."/>
            <person name="Alioto T."/>
            <person name="Gomez Garrido J."/>
        </authorList>
    </citation>
    <scope>NUCLEOTIDE SEQUENCE [LARGE SCALE GENOMIC DNA]</scope>
</reference>
<keyword evidence="4 7" id="KW-0863">Zinc-finger</keyword>
<feature type="domain" description="C2H2-type" evidence="9">
    <location>
        <begin position="332"/>
        <end position="359"/>
    </location>
</feature>
<dbReference type="GO" id="GO:0000981">
    <property type="term" value="F:DNA-binding transcription factor activity, RNA polymerase II-specific"/>
    <property type="evidence" value="ECO:0007669"/>
    <property type="project" value="TreeGrafter"/>
</dbReference>
<comment type="caution">
    <text evidence="10">The sequence shown here is derived from an EMBL/GenBank/DDBJ whole genome shotgun (WGS) entry which is preliminary data.</text>
</comment>
<evidence type="ECO:0000256" key="3">
    <source>
        <dbReference type="ARBA" id="ARBA00022737"/>
    </source>
</evidence>
<dbReference type="InterPro" id="IPR013087">
    <property type="entry name" value="Znf_C2H2_type"/>
</dbReference>
<dbReference type="InterPro" id="IPR036236">
    <property type="entry name" value="Znf_C2H2_sf"/>
</dbReference>
<feature type="compositionally biased region" description="Basic and acidic residues" evidence="8">
    <location>
        <begin position="302"/>
        <end position="313"/>
    </location>
</feature>
<evidence type="ECO:0000256" key="5">
    <source>
        <dbReference type="ARBA" id="ARBA00022833"/>
    </source>
</evidence>
<feature type="region of interest" description="Disordered" evidence="8">
    <location>
        <begin position="135"/>
        <end position="170"/>
    </location>
</feature>
<feature type="compositionally biased region" description="Basic and acidic residues" evidence="8">
    <location>
        <begin position="135"/>
        <end position="161"/>
    </location>
</feature>
<dbReference type="AlphaFoldDB" id="A0AAV1PJI8"/>
<evidence type="ECO:0000259" key="9">
    <source>
        <dbReference type="PROSITE" id="PS50157"/>
    </source>
</evidence>
<feature type="region of interest" description="Disordered" evidence="8">
    <location>
        <begin position="407"/>
        <end position="433"/>
    </location>
</feature>
<sequence>MPFSNSKLKLFWGSDICTARSSVKNGVVVSVVAITGVSSAKRGEWLFEKDQSSITQDFPREDICKQLPSKMADYRMRAFRAQLAMDSVLRTAMIEIAKIFESSLHNHQMEMAQKREEMAQLKLKLQIAELKLKESQNDADRRAEKDQIQIDETQREPEDTPRQTSHFPEIDFEVPDDWCAPLGSENLTKQHDNVCPSVRLRRLSIPLWHVPIIKKEVNHVNHDRDSHRPTEAGRKSKRISSLNESKKHTQDKSPPGRTQRPPVRSDMKQLLQEIKQEYTGPAVNTGQRRRGRSLTGKQPENVTKRKSEGRKNAAPEPVSKQKGMVGNGGKWYSCKFCHKEFDTEVSRNVHVQSHKRCRGCQKLFPFPSGLVYHKKSCQKLKKLLPKGSESCDKEKLSMPSKKQYILKKEHTPSSDNCSESARKHKDQMKSKGDLGWTRPLEELEDNGEGLIFPKKDASSTANFNNVQREHSSDTIPRWQTMGTWGPDGYSCLRCRKLVKKKSLLIEHFHIHTGEKPIKCEKCPKRFRTRSQLYKHRKRCRFPLRNILCQQCGKNFPTQRELNRHLIHFHSDWPHVCQDCGKGFLIEGRLKNHIERFHT</sequence>
<accession>A0AAV1PJI8</accession>
<feature type="region of interest" description="Disordered" evidence="8">
    <location>
        <begin position="276"/>
        <end position="324"/>
    </location>
</feature>
<feature type="domain" description="C2H2-type" evidence="9">
    <location>
        <begin position="574"/>
        <end position="598"/>
    </location>
</feature>
<evidence type="ECO:0000256" key="6">
    <source>
        <dbReference type="ARBA" id="ARBA00023242"/>
    </source>
</evidence>
<evidence type="ECO:0000256" key="8">
    <source>
        <dbReference type="SAM" id="MobiDB-lite"/>
    </source>
</evidence>
<feature type="region of interest" description="Disordered" evidence="8">
    <location>
        <begin position="219"/>
        <end position="264"/>
    </location>
</feature>
<dbReference type="Gene3D" id="3.30.160.60">
    <property type="entry name" value="Classic Zinc Finger"/>
    <property type="match status" value="3"/>
</dbReference>
<evidence type="ECO:0000256" key="7">
    <source>
        <dbReference type="PROSITE-ProRule" id="PRU00042"/>
    </source>
</evidence>
<dbReference type="FunFam" id="3.30.160.60:FF:000690">
    <property type="entry name" value="Zinc finger protein 354C"/>
    <property type="match status" value="1"/>
</dbReference>
<dbReference type="GO" id="GO:0005634">
    <property type="term" value="C:nucleus"/>
    <property type="evidence" value="ECO:0007669"/>
    <property type="project" value="UniProtKB-SubCell"/>
</dbReference>
<feature type="domain" description="C2H2-type" evidence="9">
    <location>
        <begin position="489"/>
        <end position="516"/>
    </location>
</feature>
<evidence type="ECO:0000256" key="1">
    <source>
        <dbReference type="ARBA" id="ARBA00004123"/>
    </source>
</evidence>
<proteinExistence type="predicted"/>
<gene>
    <name evidence="10" type="ORF">FSCOSCO3_A001486</name>
</gene>
<dbReference type="Proteomes" id="UP001314229">
    <property type="component" value="Unassembled WGS sequence"/>
</dbReference>
<keyword evidence="2" id="KW-0479">Metal-binding</keyword>
<dbReference type="SMART" id="SM00355">
    <property type="entry name" value="ZnF_C2H2"/>
    <property type="match status" value="5"/>
</dbReference>
<feature type="compositionally biased region" description="Basic and acidic residues" evidence="8">
    <location>
        <begin position="219"/>
        <end position="234"/>
    </location>
</feature>
<keyword evidence="5" id="KW-0862">Zinc</keyword>
<evidence type="ECO:0000256" key="4">
    <source>
        <dbReference type="ARBA" id="ARBA00022771"/>
    </source>
</evidence>
<comment type="subcellular location">
    <subcellularLocation>
        <location evidence="1">Nucleus</location>
    </subcellularLocation>
</comment>
<name>A0AAV1PJI8_SCOSC</name>
<feature type="domain" description="C2H2-type" evidence="9">
    <location>
        <begin position="546"/>
        <end position="570"/>
    </location>
</feature>
<dbReference type="Pfam" id="PF00096">
    <property type="entry name" value="zf-C2H2"/>
    <property type="match status" value="2"/>
</dbReference>
<protein>
    <submittedName>
        <fullName evidence="10">Zinc finger protein 595-like isoform X1</fullName>
    </submittedName>
</protein>
<dbReference type="SUPFAM" id="SSF57667">
    <property type="entry name" value="beta-beta-alpha zinc fingers"/>
    <property type="match status" value="2"/>
</dbReference>
<dbReference type="PANTHER" id="PTHR24394:SF29">
    <property type="entry name" value="MYONEURIN"/>
    <property type="match status" value="1"/>
</dbReference>
<dbReference type="EMBL" id="CAWUFR010000189">
    <property type="protein sequence ID" value="CAK6971937.1"/>
    <property type="molecule type" value="Genomic_DNA"/>
</dbReference>
<feature type="domain" description="C2H2-type" evidence="9">
    <location>
        <begin position="517"/>
        <end position="537"/>
    </location>
</feature>
<evidence type="ECO:0000256" key="2">
    <source>
        <dbReference type="ARBA" id="ARBA00022723"/>
    </source>
</evidence>
<keyword evidence="6" id="KW-0539">Nucleus</keyword>
<keyword evidence="3" id="KW-0677">Repeat</keyword>
<evidence type="ECO:0000313" key="11">
    <source>
        <dbReference type="Proteomes" id="UP001314229"/>
    </source>
</evidence>
<organism evidence="10 11">
    <name type="scientific">Scomber scombrus</name>
    <name type="common">Atlantic mackerel</name>
    <name type="synonym">Scomber vernalis</name>
    <dbReference type="NCBI Taxonomy" id="13677"/>
    <lineage>
        <taxon>Eukaryota</taxon>
        <taxon>Metazoa</taxon>
        <taxon>Chordata</taxon>
        <taxon>Craniata</taxon>
        <taxon>Vertebrata</taxon>
        <taxon>Euteleostomi</taxon>
        <taxon>Actinopterygii</taxon>
        <taxon>Neopterygii</taxon>
        <taxon>Teleostei</taxon>
        <taxon>Neoteleostei</taxon>
        <taxon>Acanthomorphata</taxon>
        <taxon>Pelagiaria</taxon>
        <taxon>Scombriformes</taxon>
        <taxon>Scombridae</taxon>
        <taxon>Scomber</taxon>
    </lineage>
</organism>
<evidence type="ECO:0000313" key="10">
    <source>
        <dbReference type="EMBL" id="CAK6971937.1"/>
    </source>
</evidence>
<dbReference type="PROSITE" id="PS00028">
    <property type="entry name" value="ZINC_FINGER_C2H2_1"/>
    <property type="match status" value="4"/>
</dbReference>
<dbReference type="GO" id="GO:0008270">
    <property type="term" value="F:zinc ion binding"/>
    <property type="evidence" value="ECO:0007669"/>
    <property type="project" value="UniProtKB-KW"/>
</dbReference>
<dbReference type="PROSITE" id="PS50157">
    <property type="entry name" value="ZINC_FINGER_C2H2_2"/>
    <property type="match status" value="5"/>
</dbReference>
<keyword evidence="11" id="KW-1185">Reference proteome</keyword>
<dbReference type="PANTHER" id="PTHR24394">
    <property type="entry name" value="ZINC FINGER PROTEIN"/>
    <property type="match status" value="1"/>
</dbReference>